<comment type="subcellular location">
    <subcellularLocation>
        <location evidence="1 7">Cytoplasm</location>
    </subcellularLocation>
</comment>
<evidence type="ECO:0000313" key="9">
    <source>
        <dbReference type="EMBL" id="SDM77880.1"/>
    </source>
</evidence>
<keyword evidence="4 7" id="KW-0813">Transport</keyword>
<evidence type="ECO:0000313" key="10">
    <source>
        <dbReference type="Proteomes" id="UP000199370"/>
    </source>
</evidence>
<comment type="similarity">
    <text evidence="2 7">Belongs to the PhoU family.</text>
</comment>
<dbReference type="GO" id="GO:0045936">
    <property type="term" value="P:negative regulation of phosphate metabolic process"/>
    <property type="evidence" value="ECO:0007669"/>
    <property type="project" value="InterPro"/>
</dbReference>
<protein>
    <recommendedName>
        <fullName evidence="7">Phosphate-specific transport system accessory protein PhoU</fullName>
    </recommendedName>
</protein>
<comment type="subunit">
    <text evidence="3 7">Homodimer.</text>
</comment>
<evidence type="ECO:0000256" key="7">
    <source>
        <dbReference type="PIRNR" id="PIRNR003107"/>
    </source>
</evidence>
<keyword evidence="6 7" id="KW-0592">Phosphate transport</keyword>
<evidence type="ECO:0000256" key="6">
    <source>
        <dbReference type="ARBA" id="ARBA00022592"/>
    </source>
</evidence>
<keyword evidence="10" id="KW-1185">Reference proteome</keyword>
<dbReference type="Gene3D" id="1.20.58.220">
    <property type="entry name" value="Phosphate transport system protein phou homolog 2, domain 2"/>
    <property type="match status" value="1"/>
</dbReference>
<feature type="domain" description="PhoU" evidence="8">
    <location>
        <begin position="111"/>
        <end position="201"/>
    </location>
</feature>
<dbReference type="STRING" id="996166.SAMN05192554_10787"/>
<dbReference type="PIRSF" id="PIRSF003107">
    <property type="entry name" value="PhoU"/>
    <property type="match status" value="1"/>
</dbReference>
<feature type="domain" description="PhoU" evidence="8">
    <location>
        <begin position="10"/>
        <end position="92"/>
    </location>
</feature>
<gene>
    <name evidence="9" type="ORF">SAMN05192554_10787</name>
</gene>
<dbReference type="PANTHER" id="PTHR42930">
    <property type="entry name" value="PHOSPHATE-SPECIFIC TRANSPORT SYSTEM ACCESSORY PROTEIN PHOU"/>
    <property type="match status" value="1"/>
</dbReference>
<dbReference type="FunFam" id="1.20.58.220:FF:000004">
    <property type="entry name" value="Phosphate-specific transport system accessory protein PhoU"/>
    <property type="match status" value="1"/>
</dbReference>
<dbReference type="Proteomes" id="UP000199370">
    <property type="component" value="Unassembled WGS sequence"/>
</dbReference>
<dbReference type="GO" id="GO:0006817">
    <property type="term" value="P:phosphate ion transport"/>
    <property type="evidence" value="ECO:0007669"/>
    <property type="project" value="UniProtKB-KW"/>
</dbReference>
<sequence length="214" mass="23580">MKTLRTEVAGMGDLVTGRLSLALDALDGDETAAHRVVDGDDAVNQTYVALENRCLDLFALQQPVASDLRIVAASFKIITDLERIGDLASNLGTYALTEQRSSVPEVDVVALAEDVQAMVEDGMTAYAERDVEACYELADRDDRVDANGLRASEQLVRALIEREHVTDAWSVERVLDDVSRLLLTVRDLERIGDHAVNIAARTAYMVENDRTLIY</sequence>
<proteinExistence type="inferred from homology"/>
<evidence type="ECO:0000259" key="8">
    <source>
        <dbReference type="Pfam" id="PF01895"/>
    </source>
</evidence>
<dbReference type="Pfam" id="PF01895">
    <property type="entry name" value="PhoU"/>
    <property type="match status" value="2"/>
</dbReference>
<evidence type="ECO:0000256" key="5">
    <source>
        <dbReference type="ARBA" id="ARBA00022490"/>
    </source>
</evidence>
<dbReference type="SUPFAM" id="SSF109755">
    <property type="entry name" value="PhoU-like"/>
    <property type="match status" value="1"/>
</dbReference>
<dbReference type="PANTHER" id="PTHR42930:SF3">
    <property type="entry name" value="PHOSPHATE-SPECIFIC TRANSPORT SYSTEM ACCESSORY PROTEIN PHOU"/>
    <property type="match status" value="1"/>
</dbReference>
<comment type="function">
    <text evidence="7">Plays a role in the regulation of phosphate uptake.</text>
</comment>
<dbReference type="GO" id="GO:0005737">
    <property type="term" value="C:cytoplasm"/>
    <property type="evidence" value="ECO:0007669"/>
    <property type="project" value="UniProtKB-SubCell"/>
</dbReference>
<dbReference type="InterPro" id="IPR038078">
    <property type="entry name" value="PhoU-like_sf"/>
</dbReference>
<keyword evidence="5 7" id="KW-0963">Cytoplasm</keyword>
<dbReference type="NCBIfam" id="TIGR02135">
    <property type="entry name" value="phoU_full"/>
    <property type="match status" value="1"/>
</dbReference>
<evidence type="ECO:0000256" key="4">
    <source>
        <dbReference type="ARBA" id="ARBA00022448"/>
    </source>
</evidence>
<dbReference type="AlphaFoldDB" id="A0A1G9W043"/>
<dbReference type="InterPro" id="IPR026022">
    <property type="entry name" value="PhoU_dom"/>
</dbReference>
<evidence type="ECO:0000256" key="3">
    <source>
        <dbReference type="ARBA" id="ARBA00011738"/>
    </source>
</evidence>
<evidence type="ECO:0000256" key="1">
    <source>
        <dbReference type="ARBA" id="ARBA00004496"/>
    </source>
</evidence>
<organism evidence="9 10">
    <name type="scientific">Haloarchaeobius iranensis</name>
    <dbReference type="NCBI Taxonomy" id="996166"/>
    <lineage>
        <taxon>Archaea</taxon>
        <taxon>Methanobacteriati</taxon>
        <taxon>Methanobacteriota</taxon>
        <taxon>Stenosarchaea group</taxon>
        <taxon>Halobacteria</taxon>
        <taxon>Halobacteriales</taxon>
        <taxon>Halorubellaceae</taxon>
        <taxon>Haloarchaeobius</taxon>
    </lineage>
</organism>
<reference evidence="9 10" key="1">
    <citation type="submission" date="2016-10" db="EMBL/GenBank/DDBJ databases">
        <authorList>
            <person name="de Groot N.N."/>
        </authorList>
    </citation>
    <scope>NUCLEOTIDE SEQUENCE [LARGE SCALE GENOMIC DNA]</scope>
    <source>
        <strain evidence="10">EB21,IBRC-M 10013,KCTC 4048</strain>
    </source>
</reference>
<accession>A0A1G9W043</accession>
<dbReference type="EMBL" id="FNIA01000007">
    <property type="protein sequence ID" value="SDM77880.1"/>
    <property type="molecule type" value="Genomic_DNA"/>
</dbReference>
<name>A0A1G9W043_9EURY</name>
<dbReference type="InterPro" id="IPR028366">
    <property type="entry name" value="PhoU"/>
</dbReference>
<evidence type="ECO:0000256" key="2">
    <source>
        <dbReference type="ARBA" id="ARBA00008107"/>
    </source>
</evidence>
<dbReference type="GO" id="GO:0030643">
    <property type="term" value="P:intracellular phosphate ion homeostasis"/>
    <property type="evidence" value="ECO:0007669"/>
    <property type="project" value="InterPro"/>
</dbReference>